<dbReference type="InterPro" id="IPR019587">
    <property type="entry name" value="Polyketide_cyclase/dehydratase"/>
</dbReference>
<accession>A0ABS7QF48</accession>
<dbReference type="RefSeq" id="WP_222967380.1">
    <property type="nucleotide sequence ID" value="NZ_JAINZZ010000048.1"/>
</dbReference>
<evidence type="ECO:0000313" key="1">
    <source>
        <dbReference type="EMBL" id="MBY8881461.1"/>
    </source>
</evidence>
<proteinExistence type="predicted"/>
<dbReference type="SUPFAM" id="SSF55961">
    <property type="entry name" value="Bet v1-like"/>
    <property type="match status" value="1"/>
</dbReference>
<keyword evidence="2" id="KW-1185">Reference proteome</keyword>
<dbReference type="Proteomes" id="UP000778578">
    <property type="component" value="Unassembled WGS sequence"/>
</dbReference>
<dbReference type="InterPro" id="IPR023393">
    <property type="entry name" value="START-like_dom_sf"/>
</dbReference>
<dbReference type="EMBL" id="JAINZZ010000048">
    <property type="protein sequence ID" value="MBY8881461.1"/>
    <property type="molecule type" value="Genomic_DNA"/>
</dbReference>
<organism evidence="1 2">
    <name type="scientific">Actinacidiphila acidipaludis</name>
    <dbReference type="NCBI Taxonomy" id="2873382"/>
    <lineage>
        <taxon>Bacteria</taxon>
        <taxon>Bacillati</taxon>
        <taxon>Actinomycetota</taxon>
        <taxon>Actinomycetes</taxon>
        <taxon>Kitasatosporales</taxon>
        <taxon>Streptomycetaceae</taxon>
        <taxon>Actinacidiphila</taxon>
    </lineage>
</organism>
<name>A0ABS7QF48_9ACTN</name>
<gene>
    <name evidence="1" type="ORF">K7862_28040</name>
</gene>
<dbReference type="Pfam" id="PF10604">
    <property type="entry name" value="Polyketide_cyc2"/>
    <property type="match status" value="1"/>
</dbReference>
<sequence length="133" mass="14245">MTTTSRHISAWIARPAAEVYEFARRPSNLPSWAAGLGTSVEEVDGRWVADSPMGHVVVSFAPPNDFGVLDHDVTLPSGETVSNPMRVVPDDGGSEVVFTLRRRPGMSDDDFARDAAAVAADLATLKALLERPA</sequence>
<comment type="caution">
    <text evidence="1">The sequence shown here is derived from an EMBL/GenBank/DDBJ whole genome shotgun (WGS) entry which is preliminary data.</text>
</comment>
<dbReference type="Gene3D" id="3.30.530.20">
    <property type="match status" value="1"/>
</dbReference>
<reference evidence="1 2" key="1">
    <citation type="submission" date="2021-08" db="EMBL/GenBank/DDBJ databases">
        <title>WGS of actinomycetes from Thailand.</title>
        <authorList>
            <person name="Thawai C."/>
        </authorList>
    </citation>
    <scope>NUCLEOTIDE SEQUENCE [LARGE SCALE GENOMIC DNA]</scope>
    <source>
        <strain evidence="1 2">PLK6-54</strain>
    </source>
</reference>
<protein>
    <submittedName>
        <fullName evidence="1">SRPBCC family protein</fullName>
    </submittedName>
</protein>
<evidence type="ECO:0000313" key="2">
    <source>
        <dbReference type="Proteomes" id="UP000778578"/>
    </source>
</evidence>